<feature type="transmembrane region" description="Helical" evidence="1">
    <location>
        <begin position="59"/>
        <end position="77"/>
    </location>
</feature>
<keyword evidence="1" id="KW-0812">Transmembrane</keyword>
<evidence type="ECO:0000313" key="3">
    <source>
        <dbReference type="Proteomes" id="UP000591626"/>
    </source>
</evidence>
<sequence>MVMRATAPAAGLEETSADAWLDELEPRRERARFLQGRLVRPMAMGRRGKAFLQTTPGKLIVVMVVLTTSMLAAGLSMSQSMSLRNQSLDTVLNATEPMSAAAHVLSTSLLRADTIAAGSYVQAGPMSEDDMRTYTAALDQAVSSASEIYKGAVEADSASSREIEDLVINIQRDLPVYSGLNARAQVNQRMGNPVGVAYMSQASAIMRTRMLSAAQEINTLTRQDVADEMRRLSQPQWVTLSGFLAALGFLLLAQWWLWLTFRRRFNRGFLAATLALLIAISWAGVSNFQSWRSGSVAYARAAQPWEELTAARIDALETRTDETFALLRRETAAQSARDFTETYSSVAGAVHTAEDYGMNKQLIDDSRSHLNAWSNEHAELVGALNSGSYDQAAALLSTRGDADGEASFRGLDGSLAELIASSRENTRLYIAESLDATRRVSAAVALLSVLAVVCIWWGIRRRLGEYL</sequence>
<evidence type="ECO:0000313" key="2">
    <source>
        <dbReference type="EMBL" id="NJJ04491.1"/>
    </source>
</evidence>
<name>A0AAP6XLG5_9CORY</name>
<feature type="transmembrane region" description="Helical" evidence="1">
    <location>
        <begin position="440"/>
        <end position="459"/>
    </location>
</feature>
<proteinExistence type="predicted"/>
<feature type="transmembrane region" description="Helical" evidence="1">
    <location>
        <begin position="237"/>
        <end position="257"/>
    </location>
</feature>
<evidence type="ECO:0008006" key="4">
    <source>
        <dbReference type="Google" id="ProtNLM"/>
    </source>
</evidence>
<evidence type="ECO:0000256" key="1">
    <source>
        <dbReference type="SAM" id="Phobius"/>
    </source>
</evidence>
<organism evidence="2 3">
    <name type="scientific">Corynebacterium coyleae</name>
    <dbReference type="NCBI Taxonomy" id="53374"/>
    <lineage>
        <taxon>Bacteria</taxon>
        <taxon>Bacillati</taxon>
        <taxon>Actinomycetota</taxon>
        <taxon>Actinomycetes</taxon>
        <taxon>Mycobacteriales</taxon>
        <taxon>Corynebacteriaceae</taxon>
        <taxon>Corynebacterium</taxon>
    </lineage>
</organism>
<keyword evidence="1" id="KW-1133">Transmembrane helix</keyword>
<keyword evidence="1" id="KW-0472">Membrane</keyword>
<gene>
    <name evidence="2" type="ORF">HC138_09040</name>
</gene>
<dbReference type="Proteomes" id="UP000591626">
    <property type="component" value="Unassembled WGS sequence"/>
</dbReference>
<accession>A0AAP6XLG5</accession>
<feature type="transmembrane region" description="Helical" evidence="1">
    <location>
        <begin position="269"/>
        <end position="288"/>
    </location>
</feature>
<dbReference type="AlphaFoldDB" id="A0AAP6XLG5"/>
<protein>
    <recommendedName>
        <fullName evidence="4">Chemotaxis methyl-accepting receptor HlyB-like 4HB MCP domain-containing protein</fullName>
    </recommendedName>
</protein>
<dbReference type="EMBL" id="JAAUVV010000018">
    <property type="protein sequence ID" value="NJJ04491.1"/>
    <property type="molecule type" value="Genomic_DNA"/>
</dbReference>
<reference evidence="2 3" key="1">
    <citation type="submission" date="2020-03" db="EMBL/GenBank/DDBJ databases">
        <title>Draft genome sequences of bacterial isolates from the female urobiome.</title>
        <authorList>
            <person name="Miller-Ensminger T."/>
            <person name="Wolfe A.J."/>
            <person name="Putonti C."/>
        </authorList>
    </citation>
    <scope>NUCLEOTIDE SEQUENCE [LARGE SCALE GENOMIC DNA]</scope>
    <source>
        <strain evidence="2 3">UMB8490</strain>
    </source>
</reference>
<comment type="caution">
    <text evidence="2">The sequence shown here is derived from an EMBL/GenBank/DDBJ whole genome shotgun (WGS) entry which is preliminary data.</text>
</comment>